<dbReference type="Pfam" id="PF00512">
    <property type="entry name" value="HisKA"/>
    <property type="match status" value="1"/>
</dbReference>
<keyword evidence="11" id="KW-0472">Membrane</keyword>
<evidence type="ECO:0000256" key="8">
    <source>
        <dbReference type="ARBA" id="ARBA00022840"/>
    </source>
</evidence>
<dbReference type="Pfam" id="PF00989">
    <property type="entry name" value="PAS"/>
    <property type="match status" value="1"/>
</dbReference>
<dbReference type="InterPro" id="IPR003661">
    <property type="entry name" value="HisK_dim/P_dom"/>
</dbReference>
<name>A0A8J6TD07_9BACT</name>
<keyword evidence="6" id="KW-0547">Nucleotide-binding</keyword>
<dbReference type="InterPro" id="IPR035965">
    <property type="entry name" value="PAS-like_dom_sf"/>
</dbReference>
<keyword evidence="5" id="KW-0808">Transferase</keyword>
<dbReference type="Pfam" id="PF00072">
    <property type="entry name" value="Response_reg"/>
    <property type="match status" value="1"/>
</dbReference>
<evidence type="ECO:0000259" key="13">
    <source>
        <dbReference type="PROSITE" id="PS50110"/>
    </source>
</evidence>
<evidence type="ECO:0000256" key="11">
    <source>
        <dbReference type="SAM" id="Phobius"/>
    </source>
</evidence>
<keyword evidence="11" id="KW-1133">Transmembrane helix</keyword>
<evidence type="ECO:0000256" key="4">
    <source>
        <dbReference type="ARBA" id="ARBA00022553"/>
    </source>
</evidence>
<dbReference type="PROSITE" id="PS50110">
    <property type="entry name" value="RESPONSE_REGULATORY"/>
    <property type="match status" value="1"/>
</dbReference>
<dbReference type="CDD" id="cd00082">
    <property type="entry name" value="HisKA"/>
    <property type="match status" value="1"/>
</dbReference>
<comment type="subcellular location">
    <subcellularLocation>
        <location evidence="2">Membrane</location>
    </subcellularLocation>
</comment>
<dbReference type="SMART" id="SM00388">
    <property type="entry name" value="HisKA"/>
    <property type="match status" value="1"/>
</dbReference>
<dbReference type="Gene3D" id="6.10.340.10">
    <property type="match status" value="1"/>
</dbReference>
<feature type="domain" description="HAMP" evidence="16">
    <location>
        <begin position="316"/>
        <end position="369"/>
    </location>
</feature>
<dbReference type="GO" id="GO:0000155">
    <property type="term" value="F:phosphorelay sensor kinase activity"/>
    <property type="evidence" value="ECO:0007669"/>
    <property type="project" value="InterPro"/>
</dbReference>
<evidence type="ECO:0000259" key="12">
    <source>
        <dbReference type="PROSITE" id="PS50109"/>
    </source>
</evidence>
<dbReference type="InterPro" id="IPR000700">
    <property type="entry name" value="PAS-assoc_C"/>
</dbReference>
<dbReference type="GO" id="GO:0016020">
    <property type="term" value="C:membrane"/>
    <property type="evidence" value="ECO:0007669"/>
    <property type="project" value="UniProtKB-SubCell"/>
</dbReference>
<dbReference type="SUPFAM" id="SSF47384">
    <property type="entry name" value="Homodimeric domain of signal transducing histidine kinase"/>
    <property type="match status" value="1"/>
</dbReference>
<dbReference type="Pfam" id="PF02518">
    <property type="entry name" value="HATPase_c"/>
    <property type="match status" value="1"/>
</dbReference>
<organism evidence="17 18">
    <name type="scientific">Candidatus Desulfobia pelagia</name>
    <dbReference type="NCBI Taxonomy" id="2841692"/>
    <lineage>
        <taxon>Bacteria</taxon>
        <taxon>Pseudomonadati</taxon>
        <taxon>Thermodesulfobacteriota</taxon>
        <taxon>Desulfobulbia</taxon>
        <taxon>Desulfobulbales</taxon>
        <taxon>Desulfobulbaceae</taxon>
        <taxon>Candidatus Desulfobia</taxon>
    </lineage>
</organism>
<dbReference type="PROSITE" id="PS50885">
    <property type="entry name" value="HAMP"/>
    <property type="match status" value="1"/>
</dbReference>
<dbReference type="InterPro" id="IPR036890">
    <property type="entry name" value="HATPase_C_sf"/>
</dbReference>
<dbReference type="SMART" id="SM00387">
    <property type="entry name" value="HATPase_c"/>
    <property type="match status" value="1"/>
</dbReference>
<keyword evidence="8" id="KW-0067">ATP-binding</keyword>
<keyword evidence="11" id="KW-0812">Transmembrane</keyword>
<dbReference type="SMART" id="SM00448">
    <property type="entry name" value="REC"/>
    <property type="match status" value="1"/>
</dbReference>
<dbReference type="InterPro" id="IPR001789">
    <property type="entry name" value="Sig_transdc_resp-reg_receiver"/>
</dbReference>
<dbReference type="PRINTS" id="PR00344">
    <property type="entry name" value="BCTRLSENSOR"/>
</dbReference>
<protein>
    <recommendedName>
        <fullName evidence="3">histidine kinase</fullName>
        <ecNumber evidence="3">2.7.13.3</ecNumber>
    </recommendedName>
</protein>
<dbReference type="CDD" id="cd17546">
    <property type="entry name" value="REC_hyHK_CKI1_RcsC-like"/>
    <property type="match status" value="1"/>
</dbReference>
<dbReference type="Gene3D" id="3.30.565.10">
    <property type="entry name" value="Histidine kinase-like ATPase, C-terminal domain"/>
    <property type="match status" value="1"/>
</dbReference>
<feature type="domain" description="PAS" evidence="14">
    <location>
        <begin position="388"/>
        <end position="461"/>
    </location>
</feature>
<feature type="domain" description="Response regulatory" evidence="13">
    <location>
        <begin position="767"/>
        <end position="887"/>
    </location>
</feature>
<reference evidence="17 18" key="1">
    <citation type="submission" date="2020-08" db="EMBL/GenBank/DDBJ databases">
        <title>Bridging the membrane lipid divide: bacteria of the FCB group superphylum have the potential to synthesize archaeal ether lipids.</title>
        <authorList>
            <person name="Villanueva L."/>
            <person name="Von Meijenfeldt F.A.B."/>
            <person name="Westbye A.B."/>
            <person name="Yadav S."/>
            <person name="Hopmans E.C."/>
            <person name="Dutilh B.E."/>
            <person name="Sinninghe Damste J.S."/>
        </authorList>
    </citation>
    <scope>NUCLEOTIDE SEQUENCE [LARGE SCALE GENOMIC DNA]</scope>
    <source>
        <strain evidence="17">NIOZ-UU47</strain>
    </source>
</reference>
<evidence type="ECO:0000256" key="2">
    <source>
        <dbReference type="ARBA" id="ARBA00004370"/>
    </source>
</evidence>
<dbReference type="EMBL" id="JACNJZ010000175">
    <property type="protein sequence ID" value="MBC8318679.1"/>
    <property type="molecule type" value="Genomic_DNA"/>
</dbReference>
<comment type="caution">
    <text evidence="17">The sequence shown here is derived from an EMBL/GenBank/DDBJ whole genome shotgun (WGS) entry which is preliminary data.</text>
</comment>
<dbReference type="SMART" id="SM00091">
    <property type="entry name" value="PAS"/>
    <property type="match status" value="1"/>
</dbReference>
<dbReference type="PROSITE" id="PS50109">
    <property type="entry name" value="HIS_KIN"/>
    <property type="match status" value="1"/>
</dbReference>
<dbReference type="InterPro" id="IPR000014">
    <property type="entry name" value="PAS"/>
</dbReference>
<feature type="domain" description="Histidine kinase" evidence="12">
    <location>
        <begin position="531"/>
        <end position="747"/>
    </location>
</feature>
<evidence type="ECO:0000259" key="14">
    <source>
        <dbReference type="PROSITE" id="PS50112"/>
    </source>
</evidence>
<dbReference type="EC" id="2.7.13.3" evidence="3"/>
<evidence type="ECO:0000256" key="7">
    <source>
        <dbReference type="ARBA" id="ARBA00022777"/>
    </source>
</evidence>
<evidence type="ECO:0000256" key="9">
    <source>
        <dbReference type="ARBA" id="ARBA00023012"/>
    </source>
</evidence>
<dbReference type="PANTHER" id="PTHR43065:SF42">
    <property type="entry name" value="TWO-COMPONENT SENSOR PPRA"/>
    <property type="match status" value="1"/>
</dbReference>
<evidence type="ECO:0000259" key="15">
    <source>
        <dbReference type="PROSITE" id="PS50113"/>
    </source>
</evidence>
<dbReference type="PROSITE" id="PS50112">
    <property type="entry name" value="PAS"/>
    <property type="match status" value="1"/>
</dbReference>
<dbReference type="PANTHER" id="PTHR43065">
    <property type="entry name" value="SENSOR HISTIDINE KINASE"/>
    <property type="match status" value="1"/>
</dbReference>
<dbReference type="Gene3D" id="3.40.50.2300">
    <property type="match status" value="1"/>
</dbReference>
<dbReference type="PROSITE" id="PS50113">
    <property type="entry name" value="PAC"/>
    <property type="match status" value="1"/>
</dbReference>
<dbReference type="SUPFAM" id="SSF52172">
    <property type="entry name" value="CheY-like"/>
    <property type="match status" value="1"/>
</dbReference>
<evidence type="ECO:0000313" key="18">
    <source>
        <dbReference type="Proteomes" id="UP000614424"/>
    </source>
</evidence>
<dbReference type="InterPro" id="IPR005467">
    <property type="entry name" value="His_kinase_dom"/>
</dbReference>
<dbReference type="AlphaFoldDB" id="A0A8J6TD07"/>
<evidence type="ECO:0000313" key="17">
    <source>
        <dbReference type="EMBL" id="MBC8318679.1"/>
    </source>
</evidence>
<dbReference type="GO" id="GO:0005524">
    <property type="term" value="F:ATP binding"/>
    <property type="evidence" value="ECO:0007669"/>
    <property type="project" value="UniProtKB-KW"/>
</dbReference>
<dbReference type="InterPro" id="IPR036097">
    <property type="entry name" value="HisK_dim/P_sf"/>
</dbReference>
<dbReference type="InterPro" id="IPR011006">
    <property type="entry name" value="CheY-like_superfamily"/>
</dbReference>
<dbReference type="InterPro" id="IPR013767">
    <property type="entry name" value="PAS_fold"/>
</dbReference>
<evidence type="ECO:0000256" key="5">
    <source>
        <dbReference type="ARBA" id="ARBA00022679"/>
    </source>
</evidence>
<feature type="domain" description="PAC" evidence="15">
    <location>
        <begin position="466"/>
        <end position="518"/>
    </location>
</feature>
<dbReference type="InterPro" id="IPR004358">
    <property type="entry name" value="Sig_transdc_His_kin-like_C"/>
</dbReference>
<evidence type="ECO:0000256" key="1">
    <source>
        <dbReference type="ARBA" id="ARBA00000085"/>
    </source>
</evidence>
<evidence type="ECO:0000256" key="3">
    <source>
        <dbReference type="ARBA" id="ARBA00012438"/>
    </source>
</evidence>
<dbReference type="SUPFAM" id="SSF55874">
    <property type="entry name" value="ATPase domain of HSP90 chaperone/DNA topoisomerase II/histidine kinase"/>
    <property type="match status" value="1"/>
</dbReference>
<feature type="transmembrane region" description="Helical" evidence="11">
    <location>
        <begin position="293"/>
        <end position="313"/>
    </location>
</feature>
<sequence>MFFQSIRVKLYLILTLLAVILALMSGIFLAHKKVSGLDQTYSRVVELDKKLSYHISQEMRSLEKPGGLGYLTEQHEQLDRSCLECHGKKTDLIEKRVGFLSKLSHNKDTTFQIKADVSHLLSELTTSVSYIHEHHITTLKNLLNHNKVRQVSDPDDKPFSKSATDSAPLLDIIKQTVALQQHLAVLPVSFYSLGTTSDPIQFQADFRQNVDSFFKAINAFEDYSLDAQDGLLVEELLESGRTFEQLFVTLIDLEIESRALWEDLQGNHKEVATALSWVEKQIQEKRDSLKKQIVLMERGSFFFVVLLVILIFLRSREIIRSVNGIVMETERIQNDISYRIQEDPTAATEFQVVSRALNSMTQNIDSQTRKLHEEIVVRIQAEHDLTNERERLTVTLRSIGDGVITTDIEGKIVFINKVAEQLTGWSNEEAQGKPSHEVFNIINERTGQKCASPVSRVLEFGRIVGLANHTALITKNGAQISIADSGAPIRDAESKITGVVIVFRDVTNERRIEEEQLKVRKLESVGVLAGGIAHDFNNILAAILGNIKLASLRVKDDKVTSLLSSAQKATLRAAKLTQQLLTFSKGGDPIKEKTSINGIIQESADFVLHGSNVGCEYNSPDDMWMVNADSGQIGQVIKNLIINAKQAMPEGGKIQINCSNIEDAAAESLLSIHDGKFVCIRIQDTGIGIPKEIIDKIFDPYYTTKQQGSGLGLAVCHSIINKHDGHISVQSSPGKGTTFTIYLPAVSSTETIAPKVRQTGSAVRAARIMVMDDDKMIREVTQGLLDILGHEAVLVADGEQAINEYQKLQDSGMPVDLVIMDLTIPGGMGGQEAAKKLLQVDPRAKIIVASGYSNDPVMAGYREYGFCAAVAKPFDLAELRKGIESALS</sequence>
<evidence type="ECO:0000259" key="16">
    <source>
        <dbReference type="PROSITE" id="PS50885"/>
    </source>
</evidence>
<dbReference type="InterPro" id="IPR003594">
    <property type="entry name" value="HATPase_dom"/>
</dbReference>
<proteinExistence type="predicted"/>
<dbReference type="NCBIfam" id="TIGR00229">
    <property type="entry name" value="sensory_box"/>
    <property type="match status" value="1"/>
</dbReference>
<accession>A0A8J6TD07</accession>
<comment type="catalytic activity">
    <reaction evidence="1">
        <text>ATP + protein L-histidine = ADP + protein N-phospho-L-histidine.</text>
        <dbReference type="EC" id="2.7.13.3"/>
    </reaction>
</comment>
<dbReference type="InterPro" id="IPR003660">
    <property type="entry name" value="HAMP_dom"/>
</dbReference>
<dbReference type="Proteomes" id="UP000614424">
    <property type="component" value="Unassembled WGS sequence"/>
</dbReference>
<feature type="modified residue" description="4-aspartylphosphate" evidence="10">
    <location>
        <position position="821"/>
    </location>
</feature>
<dbReference type="Gene3D" id="3.30.450.20">
    <property type="entry name" value="PAS domain"/>
    <property type="match status" value="1"/>
</dbReference>
<gene>
    <name evidence="17" type="ORF">H8E41_12310</name>
</gene>
<keyword evidence="7" id="KW-0418">Kinase</keyword>
<dbReference type="SUPFAM" id="SSF55785">
    <property type="entry name" value="PYP-like sensor domain (PAS domain)"/>
    <property type="match status" value="1"/>
</dbReference>
<dbReference type="GO" id="GO:0006355">
    <property type="term" value="P:regulation of DNA-templated transcription"/>
    <property type="evidence" value="ECO:0007669"/>
    <property type="project" value="InterPro"/>
</dbReference>
<evidence type="ECO:0000256" key="6">
    <source>
        <dbReference type="ARBA" id="ARBA00022741"/>
    </source>
</evidence>
<dbReference type="CDD" id="cd00130">
    <property type="entry name" value="PAS"/>
    <property type="match status" value="1"/>
</dbReference>
<evidence type="ECO:0000256" key="10">
    <source>
        <dbReference type="PROSITE-ProRule" id="PRU00169"/>
    </source>
</evidence>
<keyword evidence="9" id="KW-0902">Two-component regulatory system</keyword>
<keyword evidence="4 10" id="KW-0597">Phosphoprotein</keyword>
<dbReference type="Gene3D" id="1.10.287.130">
    <property type="match status" value="1"/>
</dbReference>